<dbReference type="Pfam" id="PF10544">
    <property type="entry name" value="T5orf172"/>
    <property type="match status" value="1"/>
</dbReference>
<organism evidence="3 4">
    <name type="scientific">Aspergillus sydowii CBS 593.65</name>
    <dbReference type="NCBI Taxonomy" id="1036612"/>
    <lineage>
        <taxon>Eukaryota</taxon>
        <taxon>Fungi</taxon>
        <taxon>Dikarya</taxon>
        <taxon>Ascomycota</taxon>
        <taxon>Pezizomycotina</taxon>
        <taxon>Eurotiomycetes</taxon>
        <taxon>Eurotiomycetidae</taxon>
        <taxon>Eurotiales</taxon>
        <taxon>Aspergillaceae</taxon>
        <taxon>Aspergillus</taxon>
        <taxon>Aspergillus subgen. Nidulantes</taxon>
    </lineage>
</organism>
<proteinExistence type="predicted"/>
<gene>
    <name evidence="3" type="ORF">ASPSYDRAFT_33518</name>
</gene>
<feature type="region of interest" description="Disordered" evidence="1">
    <location>
        <begin position="302"/>
        <end position="390"/>
    </location>
</feature>
<dbReference type="OrthoDB" id="4510682at2759"/>
<feature type="compositionally biased region" description="Polar residues" evidence="1">
    <location>
        <begin position="318"/>
        <end position="327"/>
    </location>
</feature>
<accession>A0A1L9TAH7</accession>
<feature type="compositionally biased region" description="Polar residues" evidence="1">
    <location>
        <begin position="99"/>
        <end position="115"/>
    </location>
</feature>
<protein>
    <recommendedName>
        <fullName evidence="2">Bacteriophage T5 Orf172 DNA-binding domain-containing protein</fullName>
    </recommendedName>
</protein>
<dbReference type="AlphaFoldDB" id="A0A1L9TAH7"/>
<name>A0A1L9TAH7_9EURO</name>
<dbReference type="GeneID" id="63761179"/>
<dbReference type="RefSeq" id="XP_040700230.1">
    <property type="nucleotide sequence ID" value="XM_040845106.1"/>
</dbReference>
<feature type="region of interest" description="Disordered" evidence="1">
    <location>
        <begin position="99"/>
        <end position="136"/>
    </location>
</feature>
<feature type="compositionally biased region" description="Low complexity" evidence="1">
    <location>
        <begin position="330"/>
        <end position="358"/>
    </location>
</feature>
<feature type="region of interest" description="Disordered" evidence="1">
    <location>
        <begin position="403"/>
        <end position="445"/>
    </location>
</feature>
<evidence type="ECO:0000313" key="3">
    <source>
        <dbReference type="EMBL" id="OJJ56424.1"/>
    </source>
</evidence>
<feature type="compositionally biased region" description="Polar residues" evidence="1">
    <location>
        <begin position="404"/>
        <end position="416"/>
    </location>
</feature>
<evidence type="ECO:0000259" key="2">
    <source>
        <dbReference type="SMART" id="SM00974"/>
    </source>
</evidence>
<dbReference type="VEuPathDB" id="FungiDB:ASPSYDRAFT_33518"/>
<dbReference type="Proteomes" id="UP000184356">
    <property type="component" value="Unassembled WGS sequence"/>
</dbReference>
<evidence type="ECO:0000256" key="1">
    <source>
        <dbReference type="SAM" id="MobiDB-lite"/>
    </source>
</evidence>
<dbReference type="EMBL" id="KV878590">
    <property type="protein sequence ID" value="OJJ56424.1"/>
    <property type="molecule type" value="Genomic_DNA"/>
</dbReference>
<reference evidence="4" key="1">
    <citation type="journal article" date="2017" name="Genome Biol.">
        <title>Comparative genomics reveals high biological diversity and specific adaptations in the industrially and medically important fungal genus Aspergillus.</title>
        <authorList>
            <person name="de Vries R.P."/>
            <person name="Riley R."/>
            <person name="Wiebenga A."/>
            <person name="Aguilar-Osorio G."/>
            <person name="Amillis S."/>
            <person name="Uchima C.A."/>
            <person name="Anderluh G."/>
            <person name="Asadollahi M."/>
            <person name="Askin M."/>
            <person name="Barry K."/>
            <person name="Battaglia E."/>
            <person name="Bayram O."/>
            <person name="Benocci T."/>
            <person name="Braus-Stromeyer S.A."/>
            <person name="Caldana C."/>
            <person name="Canovas D."/>
            <person name="Cerqueira G.C."/>
            <person name="Chen F."/>
            <person name="Chen W."/>
            <person name="Choi C."/>
            <person name="Clum A."/>
            <person name="Dos Santos R.A."/>
            <person name="Damasio A.R."/>
            <person name="Diallinas G."/>
            <person name="Emri T."/>
            <person name="Fekete E."/>
            <person name="Flipphi M."/>
            <person name="Freyberg S."/>
            <person name="Gallo A."/>
            <person name="Gournas C."/>
            <person name="Habgood R."/>
            <person name="Hainaut M."/>
            <person name="Harispe M.L."/>
            <person name="Henrissat B."/>
            <person name="Hilden K.S."/>
            <person name="Hope R."/>
            <person name="Hossain A."/>
            <person name="Karabika E."/>
            <person name="Karaffa L."/>
            <person name="Karanyi Z."/>
            <person name="Krasevec N."/>
            <person name="Kuo A."/>
            <person name="Kusch H."/>
            <person name="LaButti K."/>
            <person name="Lagendijk E.L."/>
            <person name="Lapidus A."/>
            <person name="Levasseur A."/>
            <person name="Lindquist E."/>
            <person name="Lipzen A."/>
            <person name="Logrieco A.F."/>
            <person name="MacCabe A."/>
            <person name="Maekelae M.R."/>
            <person name="Malavazi I."/>
            <person name="Melin P."/>
            <person name="Meyer V."/>
            <person name="Mielnichuk N."/>
            <person name="Miskei M."/>
            <person name="Molnar A.P."/>
            <person name="Mule G."/>
            <person name="Ngan C.Y."/>
            <person name="Orejas M."/>
            <person name="Orosz E."/>
            <person name="Ouedraogo J.P."/>
            <person name="Overkamp K.M."/>
            <person name="Park H.-S."/>
            <person name="Perrone G."/>
            <person name="Piumi F."/>
            <person name="Punt P.J."/>
            <person name="Ram A.F."/>
            <person name="Ramon A."/>
            <person name="Rauscher S."/>
            <person name="Record E."/>
            <person name="Riano-Pachon D.M."/>
            <person name="Robert V."/>
            <person name="Roehrig J."/>
            <person name="Ruller R."/>
            <person name="Salamov A."/>
            <person name="Salih N.S."/>
            <person name="Samson R.A."/>
            <person name="Sandor E."/>
            <person name="Sanguinetti M."/>
            <person name="Schuetze T."/>
            <person name="Sepcic K."/>
            <person name="Shelest E."/>
            <person name="Sherlock G."/>
            <person name="Sophianopoulou V."/>
            <person name="Squina F.M."/>
            <person name="Sun H."/>
            <person name="Susca A."/>
            <person name="Todd R.B."/>
            <person name="Tsang A."/>
            <person name="Unkles S.E."/>
            <person name="van de Wiele N."/>
            <person name="van Rossen-Uffink D."/>
            <person name="Oliveira J.V."/>
            <person name="Vesth T.C."/>
            <person name="Visser J."/>
            <person name="Yu J.-H."/>
            <person name="Zhou M."/>
            <person name="Andersen M.R."/>
            <person name="Archer D.B."/>
            <person name="Baker S.E."/>
            <person name="Benoit I."/>
            <person name="Brakhage A.A."/>
            <person name="Braus G.H."/>
            <person name="Fischer R."/>
            <person name="Frisvad J.C."/>
            <person name="Goldman G.H."/>
            <person name="Houbraken J."/>
            <person name="Oakley B."/>
            <person name="Pocsi I."/>
            <person name="Scazzocchio C."/>
            <person name="Seiboth B."/>
            <person name="vanKuyk P.A."/>
            <person name="Wortman J."/>
            <person name="Dyer P.S."/>
            <person name="Grigoriev I.V."/>
        </authorList>
    </citation>
    <scope>NUCLEOTIDE SEQUENCE [LARGE SCALE GENOMIC DNA]</scope>
    <source>
        <strain evidence="4">CBS 593.65</strain>
    </source>
</reference>
<dbReference type="InterPro" id="IPR018306">
    <property type="entry name" value="Phage_T5_Orf172_DNA-bd"/>
</dbReference>
<evidence type="ECO:0000313" key="4">
    <source>
        <dbReference type="Proteomes" id="UP000184356"/>
    </source>
</evidence>
<keyword evidence="4" id="KW-1185">Reference proteome</keyword>
<feature type="domain" description="Bacteriophage T5 Orf172 DNA-binding" evidence="2">
    <location>
        <begin position="170"/>
        <end position="255"/>
    </location>
</feature>
<sequence length="612" mass="69201">MAEVRFIEFQSITSKFYANGSQTCVHFSSSTEQCLEPAEPHSLGRQQWQDLCDKLHAVDTLENAERATFLEQIARLALCYAHGEDEDIEAAVKQWQTEILSRDSTTQPKTPTPATSRDKQPLNFDNYYTPGSKKKPESLQAHDVMVRQMLARKIEIDPEKCTYLYVFSDKSTGGVYKVGSGSGLKRATDGWEKCYPEHEVHCFIECPDAKFWEKVVHAELVLYRRRRNCDRCTNKWHGEWFEGELPEILDSVRAWSGYASMLHRHGLVIDRYMQTIPVAGLSSRHDRWRRWAMKETMRWMDKTPRHIGSPVEAEPSKSIDNTNTGDISDSETASTASGPASPSDTPGTTPATTPGSFPTDDDYGLSPTPGARYDTCKPEVPDEDDGRFEDMPQKPLARALFNQPRASSPGSPSIHSNKTEAMPLRRSTGSVSESSTKDTLSRNQIDENIRDILAKKTARTSNPGTIYLTPPHPEKGSYKIYYRTGESRRKRECYSNLAPYLEVKCTAVERIQDLVLAEFDGCIRKDTCGQKGCRTGHLYWINSEGDAISASVRAWADLLETGYDRAQVPAMGFSRDPDRWTKWAQETAEMGKHGRARKLFRRLTDFMKGSDK</sequence>
<feature type="compositionally biased region" description="Basic and acidic residues" evidence="1">
    <location>
        <begin position="435"/>
        <end position="445"/>
    </location>
</feature>
<dbReference type="SMART" id="SM00974">
    <property type="entry name" value="T5orf172"/>
    <property type="match status" value="1"/>
</dbReference>